<keyword evidence="2" id="KW-1185">Reference proteome</keyword>
<dbReference type="AlphaFoldDB" id="A0A9P1EAY1"/>
<organism evidence="1 2">
    <name type="scientific">Cuscuta europaea</name>
    <name type="common">European dodder</name>
    <dbReference type="NCBI Taxonomy" id="41803"/>
    <lineage>
        <taxon>Eukaryota</taxon>
        <taxon>Viridiplantae</taxon>
        <taxon>Streptophyta</taxon>
        <taxon>Embryophyta</taxon>
        <taxon>Tracheophyta</taxon>
        <taxon>Spermatophyta</taxon>
        <taxon>Magnoliopsida</taxon>
        <taxon>eudicotyledons</taxon>
        <taxon>Gunneridae</taxon>
        <taxon>Pentapetalae</taxon>
        <taxon>asterids</taxon>
        <taxon>lamiids</taxon>
        <taxon>Solanales</taxon>
        <taxon>Convolvulaceae</taxon>
        <taxon>Cuscuteae</taxon>
        <taxon>Cuscuta</taxon>
        <taxon>Cuscuta subgen. Cuscuta</taxon>
    </lineage>
</organism>
<accession>A0A9P1EAY1</accession>
<gene>
    <name evidence="1" type="ORF">CEURO_LOCUS11751</name>
</gene>
<reference evidence="1" key="1">
    <citation type="submission" date="2022-07" db="EMBL/GenBank/DDBJ databases">
        <authorList>
            <person name="Macas J."/>
            <person name="Novak P."/>
            <person name="Neumann P."/>
        </authorList>
    </citation>
    <scope>NUCLEOTIDE SEQUENCE</scope>
</reference>
<sequence length="129" mass="13304">MGLGGGLGLWQMERWLGELERGLGEAGKGGQAGAGLRQGTFTGIDWNGGLGAAYRLGRVTDGRNEGGGAAMVEGISIDGARFGSVKGAGEMARQRRWWPEAGDEALGMAAVAVGCWRRWAVVAAGDVRG</sequence>
<comment type="caution">
    <text evidence="1">The sequence shown here is derived from an EMBL/GenBank/DDBJ whole genome shotgun (WGS) entry which is preliminary data.</text>
</comment>
<evidence type="ECO:0000313" key="2">
    <source>
        <dbReference type="Proteomes" id="UP001152484"/>
    </source>
</evidence>
<protein>
    <submittedName>
        <fullName evidence="1">Uncharacterized protein</fullName>
    </submittedName>
</protein>
<name>A0A9P1EAY1_CUSEU</name>
<proteinExistence type="predicted"/>
<dbReference type="Proteomes" id="UP001152484">
    <property type="component" value="Unassembled WGS sequence"/>
</dbReference>
<dbReference type="EMBL" id="CAMAPE010000027">
    <property type="protein sequence ID" value="CAH9091892.1"/>
    <property type="molecule type" value="Genomic_DNA"/>
</dbReference>
<evidence type="ECO:0000313" key="1">
    <source>
        <dbReference type="EMBL" id="CAH9091892.1"/>
    </source>
</evidence>